<proteinExistence type="predicted"/>
<comment type="caution">
    <text evidence="1">The sequence shown here is derived from an EMBL/GenBank/DDBJ whole genome shotgun (WGS) entry which is preliminary data.</text>
</comment>
<name>A0AA41K867_9FIRM</name>
<evidence type="ECO:0000313" key="1">
    <source>
        <dbReference type="EMBL" id="MBT9812275.1"/>
    </source>
</evidence>
<dbReference type="EMBL" id="WQPS01000044">
    <property type="protein sequence ID" value="MBT9812275.1"/>
    <property type="molecule type" value="Genomic_DNA"/>
</dbReference>
<dbReference type="RefSeq" id="WP_156200211.1">
    <property type="nucleotide sequence ID" value="NZ_CABJDD010000012.1"/>
</dbReference>
<dbReference type="Proteomes" id="UP001549200">
    <property type="component" value="Unassembled WGS sequence"/>
</dbReference>
<organism evidence="1 3">
    <name type="scientific">Enterocloster citroniae</name>
    <dbReference type="NCBI Taxonomy" id="358743"/>
    <lineage>
        <taxon>Bacteria</taxon>
        <taxon>Bacillati</taxon>
        <taxon>Bacillota</taxon>
        <taxon>Clostridia</taxon>
        <taxon>Lachnospirales</taxon>
        <taxon>Lachnospiraceae</taxon>
        <taxon>Enterocloster</taxon>
    </lineage>
</organism>
<dbReference type="Proteomes" id="UP000708338">
    <property type="component" value="Unassembled WGS sequence"/>
</dbReference>
<protein>
    <submittedName>
        <fullName evidence="1">Uncharacterized protein</fullName>
    </submittedName>
</protein>
<dbReference type="AlphaFoldDB" id="A0AA41K867"/>
<sequence length="47" mass="5259">MKIKNAYLYLRSNKLKIEIIGLGNAAVEMVWTVYNVEDIVIFAAGVS</sequence>
<reference evidence="2 4" key="2">
    <citation type="submission" date="2024-06" db="EMBL/GenBank/DDBJ databases">
        <title>Genomic Encyclopedia of Type Strains, Phase IV (KMG-IV): sequencing the most valuable type-strain genomes for metagenomic binning, comparative biology and taxonomic classification.</title>
        <authorList>
            <person name="Goeker M."/>
        </authorList>
    </citation>
    <scope>NUCLEOTIDE SEQUENCE [LARGE SCALE GENOMIC DNA]</scope>
    <source>
        <strain evidence="2 4">DSM 19261</strain>
    </source>
</reference>
<evidence type="ECO:0000313" key="2">
    <source>
        <dbReference type="EMBL" id="MET3571984.1"/>
    </source>
</evidence>
<reference evidence="1" key="1">
    <citation type="journal article" date="2021" name="Gut Microbes">
        <title>A synthetic consortium of 100 gut commensals modulates the composition and function in a colon model of the microbiome of elderly subjects.</title>
        <authorList>
            <person name="Perez M."/>
            <person name="Ntemiri A."/>
            <person name="Tan H."/>
            <person name="Harris H.M.B."/>
            <person name="Roager H.M."/>
            <person name="Ribiere C."/>
            <person name="O'Toole P.W."/>
        </authorList>
    </citation>
    <scope>NUCLEOTIDE SEQUENCE</scope>
    <source>
        <strain evidence="1">MCC335</strain>
    </source>
</reference>
<keyword evidence="4" id="KW-1185">Reference proteome</keyword>
<dbReference type="GeneID" id="93164879"/>
<gene>
    <name evidence="2" type="ORF">ABID13_003635</name>
    <name evidence="1" type="ORF">GPL26_21905</name>
</gene>
<accession>A0AA41K867</accession>
<evidence type="ECO:0000313" key="3">
    <source>
        <dbReference type="Proteomes" id="UP000708338"/>
    </source>
</evidence>
<dbReference type="EMBL" id="JBEPLZ010000015">
    <property type="protein sequence ID" value="MET3571984.1"/>
    <property type="molecule type" value="Genomic_DNA"/>
</dbReference>
<evidence type="ECO:0000313" key="4">
    <source>
        <dbReference type="Proteomes" id="UP001549200"/>
    </source>
</evidence>